<dbReference type="SUPFAM" id="SSF47413">
    <property type="entry name" value="lambda repressor-like DNA-binding domains"/>
    <property type="match status" value="1"/>
</dbReference>
<dbReference type="EMBL" id="WEKV01000001">
    <property type="protein sequence ID" value="KAB7788077.1"/>
    <property type="molecule type" value="Genomic_DNA"/>
</dbReference>
<dbReference type="InterPro" id="IPR010982">
    <property type="entry name" value="Lambda_DNA-bd_dom_sf"/>
</dbReference>
<gene>
    <name evidence="1" type="ORF">F8B43_0082</name>
</gene>
<dbReference type="Proteomes" id="UP000469949">
    <property type="component" value="Unassembled WGS sequence"/>
</dbReference>
<proteinExistence type="predicted"/>
<sequence length="87" mass="9785">MDVTYIDALPGRSMENTPWQQRAKASGLTQKKLAKLLGHAEITISRQLRGHWESGIPRHVVAAIVAWEVMTPAQREEWLAIVEKDAP</sequence>
<dbReference type="GO" id="GO:0003677">
    <property type="term" value="F:DNA binding"/>
    <property type="evidence" value="ECO:0007669"/>
    <property type="project" value="InterPro"/>
</dbReference>
<evidence type="ECO:0000313" key="2">
    <source>
        <dbReference type="Proteomes" id="UP000469949"/>
    </source>
</evidence>
<comment type="caution">
    <text evidence="1">The sequence shown here is derived from an EMBL/GenBank/DDBJ whole genome shotgun (WGS) entry which is preliminary data.</text>
</comment>
<protein>
    <submittedName>
        <fullName evidence="1">Uncharacterized protein</fullName>
    </submittedName>
</protein>
<dbReference type="Gene3D" id="1.10.260.40">
    <property type="entry name" value="lambda repressor-like DNA-binding domains"/>
    <property type="match status" value="1"/>
</dbReference>
<name>A0A833JAP3_9HYPH</name>
<evidence type="ECO:0000313" key="1">
    <source>
        <dbReference type="EMBL" id="KAB7788077.1"/>
    </source>
</evidence>
<dbReference type="AlphaFoldDB" id="A0A833JAP3"/>
<organism evidence="1 2">
    <name type="scientific">Methylorubrum populi</name>
    <dbReference type="NCBI Taxonomy" id="223967"/>
    <lineage>
        <taxon>Bacteria</taxon>
        <taxon>Pseudomonadati</taxon>
        <taxon>Pseudomonadota</taxon>
        <taxon>Alphaproteobacteria</taxon>
        <taxon>Hyphomicrobiales</taxon>
        <taxon>Methylobacteriaceae</taxon>
        <taxon>Methylorubrum</taxon>
    </lineage>
</organism>
<accession>A0A833JAP3</accession>
<reference evidence="1 2" key="1">
    <citation type="submission" date="2019-10" db="EMBL/GenBank/DDBJ databases">
        <title>Draft Genome Sequence of the Caffeine Degrading Methylotroph Methylorubrum populi PINKEL.</title>
        <authorList>
            <person name="Dawson S.C."/>
            <person name="Zhang X."/>
            <person name="Wright M.E."/>
            <person name="Sharma G."/>
            <person name="Langner J.T."/>
            <person name="Ditty J.L."/>
            <person name="Subuyuj G.A."/>
        </authorList>
    </citation>
    <scope>NUCLEOTIDE SEQUENCE [LARGE SCALE GENOMIC DNA]</scope>
    <source>
        <strain evidence="1 2">Pinkel</strain>
    </source>
</reference>
<dbReference type="RefSeq" id="WP_152275601.1">
    <property type="nucleotide sequence ID" value="NZ_WEKV01000001.1"/>
</dbReference>